<dbReference type="EMBL" id="NJET01000004">
    <property type="protein sequence ID" value="PHH66872.1"/>
    <property type="molecule type" value="Genomic_DNA"/>
</dbReference>
<organism evidence="3 4">
    <name type="scientific">Ophiocordyceps australis</name>
    <dbReference type="NCBI Taxonomy" id="1399860"/>
    <lineage>
        <taxon>Eukaryota</taxon>
        <taxon>Fungi</taxon>
        <taxon>Dikarya</taxon>
        <taxon>Ascomycota</taxon>
        <taxon>Pezizomycotina</taxon>
        <taxon>Sordariomycetes</taxon>
        <taxon>Hypocreomycetidae</taxon>
        <taxon>Hypocreales</taxon>
        <taxon>Ophiocordycipitaceae</taxon>
        <taxon>Ophiocordyceps</taxon>
    </lineage>
</organism>
<evidence type="ECO:0000259" key="2">
    <source>
        <dbReference type="PROSITE" id="PS00036"/>
    </source>
</evidence>
<dbReference type="Proteomes" id="UP000226192">
    <property type="component" value="Unassembled WGS sequence"/>
</dbReference>
<sequence>MPASPISYALPMRETLDSDEDWSRISDRKMKKRVQNRVAQREYRRRMRERIEVLTAELNEYRRRTQEPAIDGPEDKTAETQNQALPDTPQLSQPDTSQLAQLETCQLVQPQDDQAPPQETDTLHDAPISSLSDSANLFTSSTISPTLLQTPPTLKPDNISTPTPATTHPPCNTTPCLPTEKTPDPSIQTPQHPFPDETDLSFPPIDLVDPSAHTLPPTKSLTPWSLIPDSSASLEHRFDFLFDYVQHAGLGSIDHLLELWYTGTFSPTSPLRQEQRLSRHRGLASLLAKLRDSCHWSKWERWGYQEETLQGAENILRSEFSAFVQCDKLGRHIAAFEGKDKLEATRALKRCLQDELPQLRTLLTSVTVDSGKAARRANRKAIDAATLVLSMSGRVPDADLLAMLQNVMQSGGRTNVL</sequence>
<dbReference type="AlphaFoldDB" id="A0A2C5YHV4"/>
<gene>
    <name evidence="3" type="ORF">CDD81_5224</name>
</gene>
<protein>
    <recommendedName>
        <fullName evidence="2">BZIP domain-containing protein</fullName>
    </recommendedName>
</protein>
<feature type="compositionally biased region" description="Polar residues" evidence="1">
    <location>
        <begin position="158"/>
        <end position="176"/>
    </location>
</feature>
<dbReference type="Gene3D" id="1.20.5.170">
    <property type="match status" value="1"/>
</dbReference>
<feature type="domain" description="BZIP" evidence="2">
    <location>
        <begin position="31"/>
        <end position="46"/>
    </location>
</feature>
<dbReference type="GO" id="GO:0003700">
    <property type="term" value="F:DNA-binding transcription factor activity"/>
    <property type="evidence" value="ECO:0007669"/>
    <property type="project" value="InterPro"/>
</dbReference>
<reference evidence="3 4" key="1">
    <citation type="submission" date="2017-06" db="EMBL/GenBank/DDBJ databases">
        <title>Ant-infecting Ophiocordyceps genomes reveal a high diversity of potential behavioral manipulation genes and a possible major role for enterotoxins.</title>
        <authorList>
            <person name="De Bekker C."/>
            <person name="Evans H.C."/>
            <person name="Brachmann A."/>
            <person name="Hughes D.P."/>
        </authorList>
    </citation>
    <scope>NUCLEOTIDE SEQUENCE [LARGE SCALE GENOMIC DNA]</scope>
    <source>
        <strain evidence="3 4">Map64</strain>
    </source>
</reference>
<evidence type="ECO:0000313" key="4">
    <source>
        <dbReference type="Proteomes" id="UP000226192"/>
    </source>
</evidence>
<evidence type="ECO:0000256" key="1">
    <source>
        <dbReference type="SAM" id="MobiDB-lite"/>
    </source>
</evidence>
<dbReference type="OrthoDB" id="194358at2759"/>
<keyword evidence="4" id="KW-1185">Reference proteome</keyword>
<comment type="caution">
    <text evidence="3">The sequence shown here is derived from an EMBL/GenBank/DDBJ whole genome shotgun (WGS) entry which is preliminary data.</text>
</comment>
<dbReference type="InterPro" id="IPR052635">
    <property type="entry name" value="Sec_Metab_Biosynth_Reg"/>
</dbReference>
<evidence type="ECO:0000313" key="3">
    <source>
        <dbReference type="EMBL" id="PHH66872.1"/>
    </source>
</evidence>
<dbReference type="PANTHER" id="PTHR39607">
    <property type="entry name" value="XANTHOCILLIN BIOSYNTHESIS CLUSTER TRANSCRIPTION FACTOR XANC-RELATED"/>
    <property type="match status" value="1"/>
</dbReference>
<name>A0A2C5YHV4_9HYPO</name>
<feature type="region of interest" description="Disordered" evidence="1">
    <location>
        <begin position="110"/>
        <end position="130"/>
    </location>
</feature>
<dbReference type="PANTHER" id="PTHR39607:SF1">
    <property type="entry name" value="B-ZIP TRANSCRIPTION FACTOR (EUROFUNG)"/>
    <property type="match status" value="1"/>
</dbReference>
<proteinExistence type="predicted"/>
<feature type="region of interest" description="Disordered" evidence="1">
    <location>
        <begin position="143"/>
        <end position="193"/>
    </location>
</feature>
<feature type="compositionally biased region" description="Low complexity" evidence="1">
    <location>
        <begin position="143"/>
        <end position="152"/>
    </location>
</feature>
<accession>A0A2C5YHV4</accession>
<dbReference type="InterPro" id="IPR004827">
    <property type="entry name" value="bZIP"/>
</dbReference>
<feature type="compositionally biased region" description="Polar residues" evidence="1">
    <location>
        <begin position="110"/>
        <end position="120"/>
    </location>
</feature>
<dbReference type="PROSITE" id="PS00036">
    <property type="entry name" value="BZIP_BASIC"/>
    <property type="match status" value="1"/>
</dbReference>